<dbReference type="AlphaFoldDB" id="A0A4Q9LXJ0"/>
<evidence type="ECO:0000313" key="2">
    <source>
        <dbReference type="Proteomes" id="UP000292282"/>
    </source>
</evidence>
<reference evidence="1 2" key="1">
    <citation type="submission" date="2017-12" db="EMBL/GenBank/DDBJ databases">
        <authorList>
            <person name="Pombert J.-F."/>
            <person name="Haag K.L."/>
            <person name="Ebert D."/>
        </authorList>
    </citation>
    <scope>NUCLEOTIDE SEQUENCE [LARGE SCALE GENOMIC DNA]</scope>
    <source>
        <strain evidence="1">IL-G-3</strain>
    </source>
</reference>
<protein>
    <submittedName>
        <fullName evidence="1">Uncharacterized protein</fullName>
    </submittedName>
</protein>
<accession>A0A4Q9LXJ0</accession>
<dbReference type="VEuPathDB" id="MicrosporidiaDB:CWI38_0532p0020"/>
<name>A0A4Q9LXJ0_9MICR</name>
<sequence>MVYVSKGCYVLGYSMVKSVITIDRLDGSMVKSVITIDRLDGSMVKSVIDNVHRYRGVIDMYLLVKGVSYKGRGVNYKY</sequence>
<dbReference type="EMBL" id="PITK01000532">
    <property type="protein sequence ID" value="TBU13096.1"/>
    <property type="molecule type" value="Genomic_DNA"/>
</dbReference>
<keyword evidence="2" id="KW-1185">Reference proteome</keyword>
<gene>
    <name evidence="1" type="ORF">CWI38_0532p0020</name>
</gene>
<dbReference type="Proteomes" id="UP000292282">
    <property type="component" value="Unassembled WGS sequence"/>
</dbReference>
<organism evidence="1 2">
    <name type="scientific">Hamiltosporidium tvaerminnensis</name>
    <dbReference type="NCBI Taxonomy" id="1176355"/>
    <lineage>
        <taxon>Eukaryota</taxon>
        <taxon>Fungi</taxon>
        <taxon>Fungi incertae sedis</taxon>
        <taxon>Microsporidia</taxon>
        <taxon>Dubosqiidae</taxon>
        <taxon>Hamiltosporidium</taxon>
    </lineage>
</organism>
<proteinExistence type="predicted"/>
<evidence type="ECO:0000313" key="1">
    <source>
        <dbReference type="EMBL" id="TBU13096.1"/>
    </source>
</evidence>
<comment type="caution">
    <text evidence="1">The sequence shown here is derived from an EMBL/GenBank/DDBJ whole genome shotgun (WGS) entry which is preliminary data.</text>
</comment>